<comment type="subcellular location">
    <subcellularLocation>
        <location evidence="1">Lysosome membrane</location>
        <topology evidence="1">Multi-pass membrane protein</topology>
    </subcellularLocation>
</comment>
<dbReference type="Proteomes" id="UP000242188">
    <property type="component" value="Unassembled WGS sequence"/>
</dbReference>
<dbReference type="SUPFAM" id="SSF103473">
    <property type="entry name" value="MFS general substrate transporter"/>
    <property type="match status" value="1"/>
</dbReference>
<evidence type="ECO:0000256" key="11">
    <source>
        <dbReference type="SAM" id="Phobius"/>
    </source>
</evidence>
<comment type="function">
    <text evidence="9">Mediates H(+)-dependent pyridoxine transport.</text>
</comment>
<evidence type="ECO:0000256" key="10">
    <source>
        <dbReference type="ARBA" id="ARBA00048410"/>
    </source>
</evidence>
<evidence type="ECO:0000256" key="3">
    <source>
        <dbReference type="ARBA" id="ARBA00022448"/>
    </source>
</evidence>
<dbReference type="PANTHER" id="PTHR10924:SF27">
    <property type="entry name" value="SOLUTE CARRIER FAMILY 49 MEMBER 4"/>
    <property type="match status" value="1"/>
</dbReference>
<feature type="transmembrane region" description="Helical" evidence="11">
    <location>
        <begin position="315"/>
        <end position="337"/>
    </location>
</feature>
<feature type="transmembrane region" description="Helical" evidence="11">
    <location>
        <begin position="527"/>
        <end position="547"/>
    </location>
</feature>
<feature type="transmembrane region" description="Helical" evidence="11">
    <location>
        <begin position="257"/>
        <end position="278"/>
    </location>
</feature>
<keyword evidence="7" id="KW-0325">Glycoprotein</keyword>
<comment type="caution">
    <text evidence="12">The sequence shown here is derived from an EMBL/GenBank/DDBJ whole genome shotgun (WGS) entry which is preliminary data.</text>
</comment>
<keyword evidence="13" id="KW-1185">Reference proteome</keyword>
<keyword evidence="8" id="KW-0458">Lysosome</keyword>
<evidence type="ECO:0000256" key="8">
    <source>
        <dbReference type="ARBA" id="ARBA00023228"/>
    </source>
</evidence>
<dbReference type="InterPro" id="IPR049680">
    <property type="entry name" value="FLVCR1-2_SLC49-like"/>
</dbReference>
<feature type="transmembrane region" description="Helical" evidence="11">
    <location>
        <begin position="435"/>
        <end position="459"/>
    </location>
</feature>
<dbReference type="PANTHER" id="PTHR10924">
    <property type="entry name" value="MAJOR FACILITATOR SUPERFAMILY PROTEIN-RELATED"/>
    <property type="match status" value="1"/>
</dbReference>
<keyword evidence="4 11" id="KW-0812">Transmembrane</keyword>
<dbReference type="GO" id="GO:0005765">
    <property type="term" value="C:lysosomal membrane"/>
    <property type="evidence" value="ECO:0007669"/>
    <property type="project" value="UniProtKB-SubCell"/>
</dbReference>
<keyword evidence="6 11" id="KW-0472">Membrane</keyword>
<dbReference type="CDD" id="cd17397">
    <property type="entry name" value="MFS_DIRC2"/>
    <property type="match status" value="1"/>
</dbReference>
<name>A0A210QQY2_MIZYE</name>
<feature type="transmembrane region" description="Helical" evidence="11">
    <location>
        <begin position="406"/>
        <end position="423"/>
    </location>
</feature>
<evidence type="ECO:0000256" key="2">
    <source>
        <dbReference type="ARBA" id="ARBA00008335"/>
    </source>
</evidence>
<keyword evidence="5 11" id="KW-1133">Transmembrane helix</keyword>
<dbReference type="AlphaFoldDB" id="A0A210QQY2"/>
<keyword evidence="3" id="KW-0813">Transport</keyword>
<dbReference type="GO" id="GO:0022857">
    <property type="term" value="F:transmembrane transporter activity"/>
    <property type="evidence" value="ECO:0007669"/>
    <property type="project" value="InterPro"/>
</dbReference>
<comment type="catalytic activity">
    <reaction evidence="10">
        <text>pyridoxine(out) + n H(+)(out) = pyridoxine(in) + n H(+)(in)</text>
        <dbReference type="Rhea" id="RHEA:76203"/>
        <dbReference type="ChEBI" id="CHEBI:15378"/>
        <dbReference type="ChEBI" id="CHEBI:16709"/>
    </reaction>
</comment>
<organism evidence="12 13">
    <name type="scientific">Mizuhopecten yessoensis</name>
    <name type="common">Japanese scallop</name>
    <name type="synonym">Patinopecten yessoensis</name>
    <dbReference type="NCBI Taxonomy" id="6573"/>
    <lineage>
        <taxon>Eukaryota</taxon>
        <taxon>Metazoa</taxon>
        <taxon>Spiralia</taxon>
        <taxon>Lophotrochozoa</taxon>
        <taxon>Mollusca</taxon>
        <taxon>Bivalvia</taxon>
        <taxon>Autobranchia</taxon>
        <taxon>Pteriomorphia</taxon>
        <taxon>Pectinida</taxon>
        <taxon>Pectinoidea</taxon>
        <taxon>Pectinidae</taxon>
        <taxon>Mizuhopecten</taxon>
    </lineage>
</organism>
<reference evidence="12 13" key="1">
    <citation type="journal article" date="2017" name="Nat. Ecol. Evol.">
        <title>Scallop genome provides insights into evolution of bilaterian karyotype and development.</title>
        <authorList>
            <person name="Wang S."/>
            <person name="Zhang J."/>
            <person name="Jiao W."/>
            <person name="Li J."/>
            <person name="Xun X."/>
            <person name="Sun Y."/>
            <person name="Guo X."/>
            <person name="Huan P."/>
            <person name="Dong B."/>
            <person name="Zhang L."/>
            <person name="Hu X."/>
            <person name="Sun X."/>
            <person name="Wang J."/>
            <person name="Zhao C."/>
            <person name="Wang Y."/>
            <person name="Wang D."/>
            <person name="Huang X."/>
            <person name="Wang R."/>
            <person name="Lv J."/>
            <person name="Li Y."/>
            <person name="Zhang Z."/>
            <person name="Liu B."/>
            <person name="Lu W."/>
            <person name="Hui Y."/>
            <person name="Liang J."/>
            <person name="Zhou Z."/>
            <person name="Hou R."/>
            <person name="Li X."/>
            <person name="Liu Y."/>
            <person name="Li H."/>
            <person name="Ning X."/>
            <person name="Lin Y."/>
            <person name="Zhao L."/>
            <person name="Xing Q."/>
            <person name="Dou J."/>
            <person name="Li Y."/>
            <person name="Mao J."/>
            <person name="Guo H."/>
            <person name="Dou H."/>
            <person name="Li T."/>
            <person name="Mu C."/>
            <person name="Jiang W."/>
            <person name="Fu Q."/>
            <person name="Fu X."/>
            <person name="Miao Y."/>
            <person name="Liu J."/>
            <person name="Yu Q."/>
            <person name="Li R."/>
            <person name="Liao H."/>
            <person name="Li X."/>
            <person name="Kong Y."/>
            <person name="Jiang Z."/>
            <person name="Chourrout D."/>
            <person name="Li R."/>
            <person name="Bao Z."/>
        </authorList>
    </citation>
    <scope>NUCLEOTIDE SEQUENCE [LARGE SCALE GENOMIC DNA]</scope>
    <source>
        <strain evidence="12 13">PY_sf001</strain>
    </source>
</reference>
<dbReference type="EMBL" id="NEDP02002316">
    <property type="protein sequence ID" value="OWF51145.1"/>
    <property type="molecule type" value="Genomic_DNA"/>
</dbReference>
<evidence type="ECO:0000256" key="7">
    <source>
        <dbReference type="ARBA" id="ARBA00023180"/>
    </source>
</evidence>
<evidence type="ECO:0000256" key="6">
    <source>
        <dbReference type="ARBA" id="ARBA00023136"/>
    </source>
</evidence>
<accession>A0A210QQY2</accession>
<evidence type="ECO:0000313" key="12">
    <source>
        <dbReference type="EMBL" id="OWF51145.1"/>
    </source>
</evidence>
<feature type="transmembrane region" description="Helical" evidence="11">
    <location>
        <begin position="465"/>
        <end position="487"/>
    </location>
</feature>
<feature type="transmembrane region" description="Helical" evidence="11">
    <location>
        <begin position="125"/>
        <end position="145"/>
    </location>
</feature>
<dbReference type="InterPro" id="IPR036259">
    <property type="entry name" value="MFS_trans_sf"/>
</dbReference>
<dbReference type="OrthoDB" id="422206at2759"/>
<evidence type="ECO:0000256" key="4">
    <source>
        <dbReference type="ARBA" id="ARBA00022692"/>
    </source>
</evidence>
<evidence type="ECO:0000256" key="5">
    <source>
        <dbReference type="ARBA" id="ARBA00022989"/>
    </source>
</evidence>
<sequence>MKRGRIGGVVNTQAAGVRPPSRIDIQRNDLFTPEDTFELFQCKDISYLPAMMETPKAQLLNDSDSYGIFPESADSSNIQSEYEVADPYTLAPNTQEAQGVYVGVIRASTNSSIPPIRTQVYKRRWYILLVYSIMAGCQGCAWNTWGPIAASSEEAFGWDDADIALLSNWGPISYLASSAIFAWIIDVKGLRTAMVITGFLITAGTGIRCITSEPPYVKWTVNIGQCLNGLAGPVAMGLPPVLSSTWFPTHERTTSTAITLIFNYGLLAVSFLIGPYLVSDKPPTNSTENNAGFSDFLGSNHTVVVDRIDKERKEIMFLLYVEFGFVAFVYLLVLLYFPAKPKIPPSTTASIARMKFKTGFIKLLKNSKFWIICLTYGLSLGIFSAWQSVLDVNLKPHGISENEAGWIGFYSTVSAAGACLFVGRFADVYTKHMRLFLLVLYTGASLAMAWFILLINGYIPESKVSLYVSVILSTVLITSTPALYYEMTCEITYPVAEGITNLWLTTINNLGGLLFLFVQMIPNIGTVWENWCVIGAMVACIPVLCTFKERYNRLEVDEEGENQT</sequence>
<comment type="similarity">
    <text evidence="2">Belongs to the major facilitator superfamily.</text>
</comment>
<dbReference type="Gene3D" id="1.20.1250.20">
    <property type="entry name" value="MFS general substrate transporter like domains"/>
    <property type="match status" value="2"/>
</dbReference>
<evidence type="ECO:0000256" key="1">
    <source>
        <dbReference type="ARBA" id="ARBA00004155"/>
    </source>
</evidence>
<dbReference type="Pfam" id="PF07690">
    <property type="entry name" value="MFS_1"/>
    <property type="match status" value="1"/>
</dbReference>
<dbReference type="InterPro" id="IPR011701">
    <property type="entry name" value="MFS"/>
</dbReference>
<dbReference type="InterPro" id="IPR049604">
    <property type="entry name" value="SLC49A4-like"/>
</dbReference>
<feature type="transmembrane region" description="Helical" evidence="11">
    <location>
        <begin position="165"/>
        <end position="185"/>
    </location>
</feature>
<proteinExistence type="inferred from homology"/>
<protein>
    <submittedName>
        <fullName evidence="12">Disrupted in renal carcinoma protein 2-like</fullName>
    </submittedName>
</protein>
<feature type="transmembrane region" description="Helical" evidence="11">
    <location>
        <begin position="369"/>
        <end position="386"/>
    </location>
</feature>
<gene>
    <name evidence="12" type="ORF">KP79_PYT12342</name>
</gene>
<evidence type="ECO:0000256" key="9">
    <source>
        <dbReference type="ARBA" id="ARBA00037192"/>
    </source>
</evidence>
<feature type="transmembrane region" description="Helical" evidence="11">
    <location>
        <begin position="499"/>
        <end position="521"/>
    </location>
</feature>
<evidence type="ECO:0000313" key="13">
    <source>
        <dbReference type="Proteomes" id="UP000242188"/>
    </source>
</evidence>